<organism evidence="2 3">
    <name type="scientific">Roseicella frigidaeris</name>
    <dbReference type="NCBI Taxonomy" id="2230885"/>
    <lineage>
        <taxon>Bacteria</taxon>
        <taxon>Pseudomonadati</taxon>
        <taxon>Pseudomonadota</taxon>
        <taxon>Alphaproteobacteria</taxon>
        <taxon>Acetobacterales</taxon>
        <taxon>Roseomonadaceae</taxon>
        <taxon>Roseicella</taxon>
    </lineage>
</organism>
<feature type="domain" description="Amidase" evidence="1">
    <location>
        <begin position="24"/>
        <end position="430"/>
    </location>
</feature>
<dbReference type="SUPFAM" id="SSF75304">
    <property type="entry name" value="Amidase signature (AS) enzymes"/>
    <property type="match status" value="1"/>
</dbReference>
<dbReference type="PANTHER" id="PTHR11895">
    <property type="entry name" value="TRANSAMIDASE"/>
    <property type="match status" value="1"/>
</dbReference>
<dbReference type="Proteomes" id="UP000249065">
    <property type="component" value="Unassembled WGS sequence"/>
</dbReference>
<comment type="caution">
    <text evidence="2">The sequence shown here is derived from an EMBL/GenBank/DDBJ whole genome shotgun (WGS) entry which is preliminary data.</text>
</comment>
<evidence type="ECO:0000259" key="1">
    <source>
        <dbReference type="Pfam" id="PF01425"/>
    </source>
</evidence>
<evidence type="ECO:0000313" key="3">
    <source>
        <dbReference type="Proteomes" id="UP000249065"/>
    </source>
</evidence>
<evidence type="ECO:0000313" key="2">
    <source>
        <dbReference type="EMBL" id="RAI57791.1"/>
    </source>
</evidence>
<dbReference type="InterPro" id="IPR036928">
    <property type="entry name" value="AS_sf"/>
</dbReference>
<name>A0A327M3F3_9PROT</name>
<dbReference type="PANTHER" id="PTHR11895:SF151">
    <property type="entry name" value="GLUTAMYL-TRNA(GLN) AMIDOTRANSFERASE SUBUNIT A"/>
    <property type="match status" value="1"/>
</dbReference>
<dbReference type="InterPro" id="IPR000120">
    <property type="entry name" value="Amidase"/>
</dbReference>
<dbReference type="Pfam" id="PF01425">
    <property type="entry name" value="Amidase"/>
    <property type="match status" value="1"/>
</dbReference>
<protein>
    <submittedName>
        <fullName evidence="2">Amidase</fullName>
    </submittedName>
</protein>
<reference evidence="3" key="1">
    <citation type="submission" date="2018-06" db="EMBL/GenBank/DDBJ databases">
        <authorList>
            <person name="Khan S.A."/>
        </authorList>
    </citation>
    <scope>NUCLEOTIDE SEQUENCE [LARGE SCALE GENOMIC DNA]</scope>
    <source>
        <strain evidence="3">DB-1506</strain>
    </source>
</reference>
<dbReference type="Gene3D" id="3.90.1300.10">
    <property type="entry name" value="Amidase signature (AS) domain"/>
    <property type="match status" value="1"/>
</dbReference>
<dbReference type="RefSeq" id="WP_111471134.1">
    <property type="nucleotide sequence ID" value="NZ_QLIX01000014.1"/>
</dbReference>
<dbReference type="OrthoDB" id="9777859at2"/>
<gene>
    <name evidence="2" type="ORF">DOO78_17405</name>
</gene>
<dbReference type="GO" id="GO:0003824">
    <property type="term" value="F:catalytic activity"/>
    <property type="evidence" value="ECO:0007669"/>
    <property type="project" value="InterPro"/>
</dbReference>
<dbReference type="InterPro" id="IPR023631">
    <property type="entry name" value="Amidase_dom"/>
</dbReference>
<sequence>MQPHALTAAEAASLIRDRRLSAEELTRSCLDRIAAREALIRAWLFLDPDLALRRAREADKRQAAGLPLGPLHGLPLGVKDVIDTADMPTTQNSAIYAGAQIGRDAACVAVARAAGALILGKTDTVEFAAGGRKALTRNPFNPAHTPGGSSSGSGAAVGDFMVPLGFGTQTAGSHIRPASFNNLYALKPSWSLVSREGLRMSAISLDTLGWFGRSVADLALVAAAFRLPGLGAHGLGAHGLGAGPAPGVRSLRVGLCRSPVWERIEPAGAAALETAARRLEAAGAIVEPLELPAPFAGLTAARDVIARHEGSAAFLPEYLAAHALLAPDIRARVELRETFDAAGLLAAYALADACRPAFDALFGPRLDVVLTPAAPGEAPEGLHTTGDWIFNGMWTLLHVPCLAIPCIRGPRGLPVGIQLVGPRLGDARLLAIAEACAPVIDAEPGWARATLLS</sequence>
<proteinExistence type="predicted"/>
<keyword evidence="3" id="KW-1185">Reference proteome</keyword>
<dbReference type="AlphaFoldDB" id="A0A327M3F3"/>
<dbReference type="EMBL" id="QLIX01000014">
    <property type="protein sequence ID" value="RAI57791.1"/>
    <property type="molecule type" value="Genomic_DNA"/>
</dbReference>
<accession>A0A327M3F3</accession>